<dbReference type="InterPro" id="IPR057699">
    <property type="entry name" value="DUF7939"/>
</dbReference>
<dbReference type="EMBL" id="FLOB01000003">
    <property type="protein sequence ID" value="SBS30353.1"/>
    <property type="molecule type" value="Genomic_DNA"/>
</dbReference>
<dbReference type="STRING" id="1792290.MSP8886_01783"/>
<reference evidence="5 6" key="1">
    <citation type="submission" date="2016-06" db="EMBL/GenBank/DDBJ databases">
        <authorList>
            <person name="Kjaerup R.B."/>
            <person name="Dalgaard T.S."/>
            <person name="Juul-Madsen H.R."/>
        </authorList>
    </citation>
    <scope>NUCLEOTIDE SEQUENCE [LARGE SCALE GENOMIC DNA]</scope>
    <source>
        <strain evidence="5 6">CECT 8886</strain>
    </source>
</reference>
<keyword evidence="2" id="KW-0812">Transmembrane</keyword>
<dbReference type="Pfam" id="PF25607">
    <property type="entry name" value="DUF7939"/>
    <property type="match status" value="1"/>
</dbReference>
<dbReference type="AlphaFoldDB" id="A0A1A8TE69"/>
<gene>
    <name evidence="5" type="ORF">MSP8886_01783</name>
</gene>
<evidence type="ECO:0000256" key="2">
    <source>
        <dbReference type="SAM" id="Phobius"/>
    </source>
</evidence>
<dbReference type="OrthoDB" id="5293418at2"/>
<feature type="domain" description="DUF7939" evidence="4">
    <location>
        <begin position="507"/>
        <end position="592"/>
    </location>
</feature>
<name>A0A1A8TE69_9GAMM</name>
<keyword evidence="3" id="KW-0732">Signal</keyword>
<keyword evidence="6" id="KW-1185">Reference proteome</keyword>
<evidence type="ECO:0000313" key="5">
    <source>
        <dbReference type="EMBL" id="SBS30353.1"/>
    </source>
</evidence>
<proteinExistence type="predicted"/>
<feature type="chain" id="PRO_5008378983" evidence="3">
    <location>
        <begin position="39"/>
        <end position="610"/>
    </location>
</feature>
<dbReference type="PANTHER" id="PTHR40940">
    <property type="entry name" value="PROTEIN BATD-RELATED"/>
    <property type="match status" value="1"/>
</dbReference>
<keyword evidence="2" id="KW-0472">Membrane</keyword>
<dbReference type="RefSeq" id="WP_067015154.1">
    <property type="nucleotide sequence ID" value="NZ_FLOB01000003.1"/>
</dbReference>
<evidence type="ECO:0000256" key="1">
    <source>
        <dbReference type="SAM" id="MobiDB-lite"/>
    </source>
</evidence>
<keyword evidence="2" id="KW-1133">Transmembrane helix</keyword>
<dbReference type="InterPro" id="IPR025738">
    <property type="entry name" value="BatD"/>
</dbReference>
<evidence type="ECO:0000256" key="3">
    <source>
        <dbReference type="SAM" id="SignalP"/>
    </source>
</evidence>
<organism evidence="5 6">
    <name type="scientific">Marinomonas spartinae</name>
    <dbReference type="NCBI Taxonomy" id="1792290"/>
    <lineage>
        <taxon>Bacteria</taxon>
        <taxon>Pseudomonadati</taxon>
        <taxon>Pseudomonadota</taxon>
        <taxon>Gammaproteobacteria</taxon>
        <taxon>Oceanospirillales</taxon>
        <taxon>Oceanospirillaceae</taxon>
        <taxon>Marinomonas</taxon>
    </lineage>
</organism>
<dbReference type="Pfam" id="PF13584">
    <property type="entry name" value="BatD"/>
    <property type="match status" value="3"/>
</dbReference>
<feature type="transmembrane region" description="Helical" evidence="2">
    <location>
        <begin position="457"/>
        <end position="481"/>
    </location>
</feature>
<dbReference type="PANTHER" id="PTHR40940:SF1">
    <property type="entry name" value="PROTEIN BATD"/>
    <property type="match status" value="1"/>
</dbReference>
<feature type="region of interest" description="Disordered" evidence="1">
    <location>
        <begin position="380"/>
        <end position="420"/>
    </location>
</feature>
<feature type="signal peptide" evidence="3">
    <location>
        <begin position="1"/>
        <end position="38"/>
    </location>
</feature>
<accession>A0A1A8TE69</accession>
<evidence type="ECO:0000313" key="6">
    <source>
        <dbReference type="Proteomes" id="UP000092544"/>
    </source>
</evidence>
<evidence type="ECO:0000259" key="4">
    <source>
        <dbReference type="Pfam" id="PF25607"/>
    </source>
</evidence>
<feature type="compositionally biased region" description="Polar residues" evidence="1">
    <location>
        <begin position="393"/>
        <end position="403"/>
    </location>
</feature>
<dbReference type="Proteomes" id="UP000092544">
    <property type="component" value="Unassembled WGS sequence"/>
</dbReference>
<protein>
    <submittedName>
        <fullName evidence="5">Trafficking protein particle complex subunit 10, TRAPPC10</fullName>
    </submittedName>
</protein>
<sequence>MVMKQFYSFMFAFSRKIHFSLATLLITGLFSLALPAYADSVTASLDKNVVTENDIVQLTIRADFTNTGNGPDLTPLKKDFDIVSQSQSSQFSFNLGSNTAMSYWVISLMPKSVGTFTIPPIKIGQYASQPLTLTVKNAPEMLDKNGNPPVMLKTRVSSDSPYLQQQVIFTMKLYTSVSLNNANISVPSNPDLIFEQLKDDQSEFKEINGTRYQVLTRKYLAFPQKSGKITIAPQTMQAMMQMGSGQRIVRIQSQPINLQVLPIPPSYTNDNWLPSEGVTINTKLEKPKGTVRVGDTLIWTINIDAKDSLPEQIPQLTFNSTKAYKLYPEPATFSSQKNDKGIIGHQTIKIQVVPTQKGTIKLPDVSVTYWDTNKRVEKTVTQSTPELAIAPLPTSSSEKTNNVTPKPKTLDKPLPPQSRSVAPISLAKQEKDQSNPSDDTPKPIHTHLVKEQSDVNWRLYSVIGLAILTVLLLLVCLLLFWKKKKSKDDESNVPTLKEFAPLTSSDEKSAFQSLIECCRQDNITELRSYLLEWARHRWGDEQIHSIEDIKRLAGSVTLTQLLMEAELMLYSNQTSHQWQGSSLADALEEYQTGQPKKTQASQLKTLYPNF</sequence>